<keyword evidence="6 7" id="KW-0472">Membrane</keyword>
<organism evidence="9 10">
    <name type="scientific">Nocardioides panaciterrulae</name>
    <dbReference type="NCBI Taxonomy" id="661492"/>
    <lineage>
        <taxon>Bacteria</taxon>
        <taxon>Bacillati</taxon>
        <taxon>Actinomycetota</taxon>
        <taxon>Actinomycetes</taxon>
        <taxon>Propionibacteriales</taxon>
        <taxon>Nocardioidaceae</taxon>
        <taxon>Nocardioides</taxon>
    </lineage>
</organism>
<evidence type="ECO:0000256" key="2">
    <source>
        <dbReference type="ARBA" id="ARBA00022475"/>
    </source>
</evidence>
<accession>A0A7Y9E8C5</accession>
<dbReference type="InterPro" id="IPR000326">
    <property type="entry name" value="PAP2/HPO"/>
</dbReference>
<evidence type="ECO:0000259" key="8">
    <source>
        <dbReference type="SMART" id="SM00014"/>
    </source>
</evidence>
<dbReference type="GO" id="GO:0050380">
    <property type="term" value="F:undecaprenyl-diphosphatase activity"/>
    <property type="evidence" value="ECO:0007669"/>
    <property type="project" value="UniProtKB-EC"/>
</dbReference>
<comment type="caution">
    <text evidence="9">The sequence shown here is derived from an EMBL/GenBank/DDBJ whole genome shotgun (WGS) entry which is preliminary data.</text>
</comment>
<evidence type="ECO:0000256" key="4">
    <source>
        <dbReference type="ARBA" id="ARBA00022801"/>
    </source>
</evidence>
<dbReference type="GO" id="GO:0005886">
    <property type="term" value="C:plasma membrane"/>
    <property type="evidence" value="ECO:0007669"/>
    <property type="project" value="UniProtKB-SubCell"/>
</dbReference>
<sequence>MSWDGIQRQGFLAVNDLSADTPALHGVLRGYAMYGVVLFAVLLLAGWWFARGRGPVTMASALWAPLGMLLAIAVNQPLGRLVHEARPYAVLPHVLVLVPRSHDFSFPSDHSVMAGAVAAGVWLVSRRLGLVALAAALLMAFARVYVGAHFPLDVVAGLLVGAVVVLVGHRLLLPVLRALVVRLERTPLRPLLAARPTP</sequence>
<evidence type="ECO:0000256" key="5">
    <source>
        <dbReference type="ARBA" id="ARBA00022989"/>
    </source>
</evidence>
<name>A0A7Y9E8C5_9ACTN</name>
<evidence type="ECO:0000313" key="9">
    <source>
        <dbReference type="EMBL" id="NYD42989.1"/>
    </source>
</evidence>
<dbReference type="Gene3D" id="1.20.144.10">
    <property type="entry name" value="Phosphatidic acid phosphatase type 2/haloperoxidase"/>
    <property type="match status" value="1"/>
</dbReference>
<evidence type="ECO:0000256" key="1">
    <source>
        <dbReference type="ARBA" id="ARBA00004651"/>
    </source>
</evidence>
<evidence type="ECO:0000256" key="7">
    <source>
        <dbReference type="SAM" id="Phobius"/>
    </source>
</evidence>
<evidence type="ECO:0000313" key="10">
    <source>
        <dbReference type="Proteomes" id="UP000535511"/>
    </source>
</evidence>
<dbReference type="PANTHER" id="PTHR14969">
    <property type="entry name" value="SPHINGOSINE-1-PHOSPHATE PHOSPHOHYDROLASE"/>
    <property type="match status" value="1"/>
</dbReference>
<dbReference type="PANTHER" id="PTHR14969:SF62">
    <property type="entry name" value="DECAPRENYLPHOSPHORYL-5-PHOSPHORIBOSE PHOSPHATASE RV3807C-RELATED"/>
    <property type="match status" value="1"/>
</dbReference>
<comment type="subcellular location">
    <subcellularLocation>
        <location evidence="1">Cell membrane</location>
        <topology evidence="1">Multi-pass membrane protein</topology>
    </subcellularLocation>
</comment>
<keyword evidence="5 7" id="KW-1133">Transmembrane helix</keyword>
<feature type="transmembrane region" description="Helical" evidence="7">
    <location>
        <begin position="128"/>
        <end position="148"/>
    </location>
</feature>
<gene>
    <name evidence="9" type="ORF">BJZ21_003072</name>
</gene>
<evidence type="ECO:0000256" key="6">
    <source>
        <dbReference type="ARBA" id="ARBA00023136"/>
    </source>
</evidence>
<feature type="domain" description="Phosphatidic acid phosphatase type 2/haloperoxidase" evidence="8">
    <location>
        <begin position="57"/>
        <end position="169"/>
    </location>
</feature>
<reference evidence="9 10" key="1">
    <citation type="submission" date="2020-07" db="EMBL/GenBank/DDBJ databases">
        <title>Sequencing the genomes of 1000 actinobacteria strains.</title>
        <authorList>
            <person name="Klenk H.-P."/>
        </authorList>
    </citation>
    <scope>NUCLEOTIDE SEQUENCE [LARGE SCALE GENOMIC DNA]</scope>
    <source>
        <strain evidence="9 10">DSM 21350</strain>
    </source>
</reference>
<proteinExistence type="predicted"/>
<dbReference type="EC" id="3.6.1.27" evidence="9"/>
<dbReference type="Pfam" id="PF01569">
    <property type="entry name" value="PAP2"/>
    <property type="match status" value="1"/>
</dbReference>
<keyword evidence="10" id="KW-1185">Reference proteome</keyword>
<dbReference type="InterPro" id="IPR036938">
    <property type="entry name" value="PAP2/HPO_sf"/>
</dbReference>
<keyword evidence="3 7" id="KW-0812">Transmembrane</keyword>
<keyword evidence="2" id="KW-1003">Cell membrane</keyword>
<dbReference type="SUPFAM" id="SSF48317">
    <property type="entry name" value="Acid phosphatase/Vanadium-dependent haloperoxidase"/>
    <property type="match status" value="1"/>
</dbReference>
<evidence type="ECO:0000256" key="3">
    <source>
        <dbReference type="ARBA" id="ARBA00022692"/>
    </source>
</evidence>
<feature type="transmembrane region" description="Helical" evidence="7">
    <location>
        <begin position="31"/>
        <end position="50"/>
    </location>
</feature>
<protein>
    <submittedName>
        <fullName evidence="9">Undecaprenyl-diphosphatase</fullName>
        <ecNumber evidence="9">3.6.1.27</ecNumber>
    </submittedName>
</protein>
<keyword evidence="4 9" id="KW-0378">Hydrolase</keyword>
<dbReference type="EMBL" id="JACCBG010000001">
    <property type="protein sequence ID" value="NYD42989.1"/>
    <property type="molecule type" value="Genomic_DNA"/>
</dbReference>
<dbReference type="Proteomes" id="UP000535511">
    <property type="component" value="Unassembled WGS sequence"/>
</dbReference>
<dbReference type="RefSeq" id="WP_179664556.1">
    <property type="nucleotide sequence ID" value="NZ_JACCBG010000001.1"/>
</dbReference>
<dbReference type="SMART" id="SM00014">
    <property type="entry name" value="acidPPc"/>
    <property type="match status" value="1"/>
</dbReference>
<dbReference type="AlphaFoldDB" id="A0A7Y9E8C5"/>
<feature type="transmembrane region" description="Helical" evidence="7">
    <location>
        <begin position="154"/>
        <end position="173"/>
    </location>
</feature>